<accession>A0A2T6ZL78</accession>
<name>A0A2T6ZL78_TUBBO</name>
<dbReference type="AlphaFoldDB" id="A0A2T6ZL78"/>
<keyword evidence="1" id="KW-1133">Transmembrane helix</keyword>
<evidence type="ECO:0000313" key="3">
    <source>
        <dbReference type="Proteomes" id="UP000244722"/>
    </source>
</evidence>
<feature type="transmembrane region" description="Helical" evidence="1">
    <location>
        <begin position="49"/>
        <end position="69"/>
    </location>
</feature>
<keyword evidence="1" id="KW-0472">Membrane</keyword>
<sequence length="100" mass="11243">MGQLRSDGTGSRNGPGLRQTGRVLGLTRRMVCLREIWGITGGKEIQYRAPGVCSVSFSFLFLFFFSPFPSPFPSFLFSFSIPPLFSFFTFSLPIVFIFLL</sequence>
<comment type="caution">
    <text evidence="2">The sequence shown here is derived from an EMBL/GenBank/DDBJ whole genome shotgun (WGS) entry which is preliminary data.</text>
</comment>
<proteinExistence type="predicted"/>
<organism evidence="2 3">
    <name type="scientific">Tuber borchii</name>
    <name type="common">White truffle</name>
    <dbReference type="NCBI Taxonomy" id="42251"/>
    <lineage>
        <taxon>Eukaryota</taxon>
        <taxon>Fungi</taxon>
        <taxon>Dikarya</taxon>
        <taxon>Ascomycota</taxon>
        <taxon>Pezizomycotina</taxon>
        <taxon>Pezizomycetes</taxon>
        <taxon>Pezizales</taxon>
        <taxon>Tuberaceae</taxon>
        <taxon>Tuber</taxon>
    </lineage>
</organism>
<gene>
    <name evidence="2" type="ORF">B9Z19DRAFT_1088696</name>
</gene>
<evidence type="ECO:0000256" key="1">
    <source>
        <dbReference type="SAM" id="Phobius"/>
    </source>
</evidence>
<dbReference type="Proteomes" id="UP000244722">
    <property type="component" value="Unassembled WGS sequence"/>
</dbReference>
<keyword evidence="3" id="KW-1185">Reference proteome</keyword>
<keyword evidence="1" id="KW-0812">Transmembrane</keyword>
<evidence type="ECO:0000313" key="2">
    <source>
        <dbReference type="EMBL" id="PUU76245.1"/>
    </source>
</evidence>
<protein>
    <submittedName>
        <fullName evidence="2">Uncharacterized protein</fullName>
    </submittedName>
</protein>
<feature type="transmembrane region" description="Helical" evidence="1">
    <location>
        <begin position="75"/>
        <end position="99"/>
    </location>
</feature>
<dbReference type="EMBL" id="NESQ01000195">
    <property type="protein sequence ID" value="PUU76245.1"/>
    <property type="molecule type" value="Genomic_DNA"/>
</dbReference>
<reference evidence="2 3" key="1">
    <citation type="submission" date="2017-04" db="EMBL/GenBank/DDBJ databases">
        <title>Draft genome sequence of Tuber borchii Vittad., a whitish edible truffle.</title>
        <authorList>
            <consortium name="DOE Joint Genome Institute"/>
            <person name="Murat C."/>
            <person name="Kuo A."/>
            <person name="Barry K.W."/>
            <person name="Clum A."/>
            <person name="Dockter R.B."/>
            <person name="Fauchery L."/>
            <person name="Iotti M."/>
            <person name="Kohler A."/>
            <person name="Labutti K."/>
            <person name="Lindquist E.A."/>
            <person name="Lipzen A."/>
            <person name="Ohm R.A."/>
            <person name="Wang M."/>
            <person name="Grigoriev I.V."/>
            <person name="Zambonelli A."/>
            <person name="Martin F.M."/>
        </authorList>
    </citation>
    <scope>NUCLEOTIDE SEQUENCE [LARGE SCALE GENOMIC DNA]</scope>
    <source>
        <strain evidence="2 3">Tbo3840</strain>
    </source>
</reference>